<evidence type="ECO:0000256" key="4">
    <source>
        <dbReference type="ARBA" id="ARBA00023098"/>
    </source>
</evidence>
<comment type="caution">
    <text evidence="8">The sequence shown here is derived from an EMBL/GenBank/DDBJ whole genome shotgun (WGS) entry which is preliminary data.</text>
</comment>
<gene>
    <name evidence="8" type="ORF">A2Y64_04240</name>
</gene>
<dbReference type="AlphaFoldDB" id="A0A1F5FFG8"/>
<dbReference type="SUPFAM" id="SSF51905">
    <property type="entry name" value="FAD/NAD(P)-binding domain"/>
    <property type="match status" value="1"/>
</dbReference>
<name>A0A1F5FFG8_9BACT</name>
<accession>A0A1F5FFG8</accession>
<reference evidence="8 9" key="1">
    <citation type="journal article" date="2016" name="Nat. Commun.">
        <title>Thousands of microbial genomes shed light on interconnected biogeochemical processes in an aquifer system.</title>
        <authorList>
            <person name="Anantharaman K."/>
            <person name="Brown C.T."/>
            <person name="Hug L.A."/>
            <person name="Sharon I."/>
            <person name="Castelle C.J."/>
            <person name="Probst A.J."/>
            <person name="Thomas B.C."/>
            <person name="Singh A."/>
            <person name="Wilkins M.J."/>
            <person name="Karaoz U."/>
            <person name="Brodie E.L."/>
            <person name="Williams K.H."/>
            <person name="Hubbard S.S."/>
            <person name="Banfield J.F."/>
        </authorList>
    </citation>
    <scope>NUCLEOTIDE SEQUENCE [LARGE SCALE GENOMIC DNA]</scope>
</reference>
<keyword evidence="1" id="KW-0444">Lipid biosynthesis</keyword>
<sequence>MPVTLPNEVEVLVVGAGPAGSHLARRLAGAGRDVLLVEKRPEIGNPVRCAEAVEAEPLRGTLGDLEPGWVSQEIYGGRGVGPDGGEVRYEGEDVVGYVLNRRLFDRGLARLAAEAGARVSVRTQATAVRREGGSWAVTLHGDGGPREVRCRALAAADGVEGLVSRWAGAGGPWPLTELHSCAQARVVGLETEPRPLVEFHLGEAVAPGGYAWCFPLGGGRANVGVAVDPSRGGFEGARLYLERFLARNMPGAGVVELSAGCIPAPSKPKRLVADGFLAVGDAAGHTEPLSGGGIANAIQGAELAAEVLSASLTTGDLSAGRLEAYARRWAATVGRSLRRYARLRRLYLRLGDRDFNELLRIMNEELERWREGKRTSMVALLTRIVTRSPRLLAKLRFLL</sequence>
<evidence type="ECO:0000313" key="8">
    <source>
        <dbReference type="EMBL" id="OGD78343.1"/>
    </source>
</evidence>
<dbReference type="PANTHER" id="PTHR42685:SF18">
    <property type="entry name" value="DIGERANYLGERANYLGLYCEROPHOSPHOLIPID REDUCTASE"/>
    <property type="match status" value="1"/>
</dbReference>
<dbReference type="Pfam" id="PF13450">
    <property type="entry name" value="NAD_binding_8"/>
    <property type="match status" value="1"/>
</dbReference>
<evidence type="ECO:0000256" key="2">
    <source>
        <dbReference type="ARBA" id="ARBA00022630"/>
    </source>
</evidence>
<keyword evidence="6" id="KW-1208">Phospholipid metabolism</keyword>
<dbReference type="Pfam" id="PF22578">
    <property type="entry name" value="GGR_cat"/>
    <property type="match status" value="1"/>
</dbReference>
<keyword evidence="5" id="KW-0594">Phospholipid biosynthesis</keyword>
<dbReference type="Gene3D" id="3.50.50.60">
    <property type="entry name" value="FAD/NAD(P)-binding domain"/>
    <property type="match status" value="1"/>
</dbReference>
<dbReference type="InterPro" id="IPR054715">
    <property type="entry name" value="GGR_cat"/>
</dbReference>
<evidence type="ECO:0000313" key="9">
    <source>
        <dbReference type="Proteomes" id="UP000177187"/>
    </source>
</evidence>
<proteinExistence type="predicted"/>
<dbReference type="Proteomes" id="UP000177187">
    <property type="component" value="Unassembled WGS sequence"/>
</dbReference>
<dbReference type="GO" id="GO:0008654">
    <property type="term" value="P:phospholipid biosynthetic process"/>
    <property type="evidence" value="ECO:0007669"/>
    <property type="project" value="UniProtKB-KW"/>
</dbReference>
<organism evidence="8 9">
    <name type="scientific">Candidatus Coatesbacteria bacterium RBG_13_66_14</name>
    <dbReference type="NCBI Taxonomy" id="1817816"/>
    <lineage>
        <taxon>Bacteria</taxon>
        <taxon>Candidatus Coatesiibacteriota</taxon>
    </lineage>
</organism>
<keyword evidence="4" id="KW-0443">Lipid metabolism</keyword>
<feature type="domain" description="Digeranylgeranylglycerophospholipid reductase catalytic" evidence="7">
    <location>
        <begin position="179"/>
        <end position="260"/>
    </location>
</feature>
<evidence type="ECO:0000256" key="6">
    <source>
        <dbReference type="ARBA" id="ARBA00023264"/>
    </source>
</evidence>
<dbReference type="STRING" id="1817816.A2Y64_04240"/>
<dbReference type="PANTHER" id="PTHR42685">
    <property type="entry name" value="GERANYLGERANYL DIPHOSPHATE REDUCTASE"/>
    <property type="match status" value="1"/>
</dbReference>
<dbReference type="EMBL" id="MFAF01000040">
    <property type="protein sequence ID" value="OGD78343.1"/>
    <property type="molecule type" value="Genomic_DNA"/>
</dbReference>
<evidence type="ECO:0000256" key="5">
    <source>
        <dbReference type="ARBA" id="ARBA00023209"/>
    </source>
</evidence>
<evidence type="ECO:0000256" key="1">
    <source>
        <dbReference type="ARBA" id="ARBA00022516"/>
    </source>
</evidence>
<protein>
    <recommendedName>
        <fullName evidence="7">Digeranylgeranylglycerophospholipid reductase catalytic domain-containing protein</fullName>
    </recommendedName>
</protein>
<dbReference type="InterPro" id="IPR011777">
    <property type="entry name" value="Geranylgeranyl_Rdtase_fam"/>
</dbReference>
<dbReference type="GO" id="GO:0016628">
    <property type="term" value="F:oxidoreductase activity, acting on the CH-CH group of donors, NAD or NADP as acceptor"/>
    <property type="evidence" value="ECO:0007669"/>
    <property type="project" value="InterPro"/>
</dbReference>
<keyword evidence="3" id="KW-0560">Oxidoreductase</keyword>
<dbReference type="InterPro" id="IPR036188">
    <property type="entry name" value="FAD/NAD-bd_sf"/>
</dbReference>
<evidence type="ECO:0000256" key="3">
    <source>
        <dbReference type="ARBA" id="ARBA00023002"/>
    </source>
</evidence>
<dbReference type="InterPro" id="IPR050407">
    <property type="entry name" value="Geranylgeranyl_reductase"/>
</dbReference>
<dbReference type="NCBIfam" id="TIGR02032">
    <property type="entry name" value="GG-red-SF"/>
    <property type="match status" value="1"/>
</dbReference>
<dbReference type="PRINTS" id="PR00420">
    <property type="entry name" value="RNGMNOXGNASE"/>
</dbReference>
<evidence type="ECO:0000259" key="7">
    <source>
        <dbReference type="Pfam" id="PF22578"/>
    </source>
</evidence>
<keyword evidence="2" id="KW-0285">Flavoprotein</keyword>